<dbReference type="EMBL" id="BAABRI010000006">
    <property type="protein sequence ID" value="GAA5482089.1"/>
    <property type="molecule type" value="Genomic_DNA"/>
</dbReference>
<keyword evidence="3" id="KW-1185">Reference proteome</keyword>
<evidence type="ECO:0000313" key="2">
    <source>
        <dbReference type="EMBL" id="GAA5482089.1"/>
    </source>
</evidence>
<sequence length="721" mass="80439">MHLADSSLGTLRLIDDFEAFAAIPETAQADILRKLPWIERLMKAGHGTKAHIVKSAAHALGVNPGSVNRYYAAFRSKGWKGLLDTRAAGLTGRGLPRRFREAIATESIRHQRSKDAGTEIHRFFVDRWNLWRTTGDPQYQIPGYDCPPPADPATGYPYGWSPDNLRRHAADSLGKALGKRGQKHASSLLPSVQSTRVGCKFLQVVFFDDQDYDRKVWAAGLSKSARPVGFNCLDYLTGAFLDYHLRLLFTDDEEGRKKTLTSREFTWFAIRQLMEAGYRTDDVGTTQVFEHKTANAWSNQELTTFSGHHSYAEAIAALTGGKVIVARSGRFNEASISGMLFKPQSSGNFRAKAPLESLFHLVRTYDQRLIGQVGRNYSEAPEELHGIEKYEEQLLTAAAKLDPFHANQLRHAMLSFSESAGLYRALYRAINARTQHALEGWKACGHTRLIWRWDPSSEQWFNRADLDQLPAPVQQHALAVMDSDPRCIREVLLSPEQAARAYQQDPAIRRLPESAVPLLIPREWAQLRPVESRTLKIADPLHGSSDRPLQFPAWFTNRAGNVERIPEGKKVLCYLNPFDIDRLYVCTEDGAFLGTLHRPAPGIPMDVESAVAGLEMRSVAKADADAEFRHRSATIVEERQAMRRHNDSVIQTGRTEAENRSESAKQAARTRKVNAAAASLDGLDPSALLVSGNDDANDLQDHCTPASSSPFDPSQLLNPDL</sequence>
<reference evidence="2 3" key="1">
    <citation type="submission" date="2024-02" db="EMBL/GenBank/DDBJ databases">
        <title>Haloferula sargassicola NBRC 104335.</title>
        <authorList>
            <person name="Ichikawa N."/>
            <person name="Katano-Makiyama Y."/>
            <person name="Hidaka K."/>
        </authorList>
    </citation>
    <scope>NUCLEOTIDE SEQUENCE [LARGE SCALE GENOMIC DNA]</scope>
    <source>
        <strain evidence="2 3">NBRC 104335</strain>
    </source>
</reference>
<gene>
    <name evidence="2" type="ORF">Hsar01_01304</name>
</gene>
<evidence type="ECO:0000313" key="3">
    <source>
        <dbReference type="Proteomes" id="UP001476282"/>
    </source>
</evidence>
<comment type="caution">
    <text evidence="2">The sequence shown here is derived from an EMBL/GenBank/DDBJ whole genome shotgun (WGS) entry which is preliminary data.</text>
</comment>
<dbReference type="Proteomes" id="UP001476282">
    <property type="component" value="Unassembled WGS sequence"/>
</dbReference>
<organism evidence="2 3">
    <name type="scientific">Haloferula sargassicola</name>
    <dbReference type="NCBI Taxonomy" id="490096"/>
    <lineage>
        <taxon>Bacteria</taxon>
        <taxon>Pseudomonadati</taxon>
        <taxon>Verrucomicrobiota</taxon>
        <taxon>Verrucomicrobiia</taxon>
        <taxon>Verrucomicrobiales</taxon>
        <taxon>Verrucomicrobiaceae</taxon>
        <taxon>Haloferula</taxon>
    </lineage>
</organism>
<name>A0ABP9URZ7_9BACT</name>
<protein>
    <recommendedName>
        <fullName evidence="4">Transposase</fullName>
    </recommendedName>
</protein>
<evidence type="ECO:0008006" key="4">
    <source>
        <dbReference type="Google" id="ProtNLM"/>
    </source>
</evidence>
<accession>A0ABP9URZ7</accession>
<feature type="region of interest" description="Disordered" evidence="1">
    <location>
        <begin position="643"/>
        <end position="721"/>
    </location>
</feature>
<proteinExistence type="predicted"/>
<dbReference type="RefSeq" id="WP_353566236.1">
    <property type="nucleotide sequence ID" value="NZ_BAABRI010000006.1"/>
</dbReference>
<evidence type="ECO:0000256" key="1">
    <source>
        <dbReference type="SAM" id="MobiDB-lite"/>
    </source>
</evidence>
<feature type="compositionally biased region" description="Polar residues" evidence="1">
    <location>
        <begin position="705"/>
        <end position="721"/>
    </location>
</feature>